<dbReference type="Gene3D" id="3.40.50.1820">
    <property type="entry name" value="alpha/beta hydrolase"/>
    <property type="match status" value="1"/>
</dbReference>
<dbReference type="Pfam" id="PF00756">
    <property type="entry name" value="Esterase"/>
    <property type="match status" value="1"/>
</dbReference>
<dbReference type="RefSeq" id="WP_111288410.1">
    <property type="nucleotide sequence ID" value="NZ_CP147988.1"/>
</dbReference>
<accession>A0ABZ2QB10</accession>
<name>A0ABZ2QB10_9FLAO</name>
<dbReference type="InterPro" id="IPR029058">
    <property type="entry name" value="AB_hydrolase_fold"/>
</dbReference>
<dbReference type="PANTHER" id="PTHR43037:SF1">
    <property type="entry name" value="BLL1128 PROTEIN"/>
    <property type="match status" value="1"/>
</dbReference>
<proteinExistence type="predicted"/>
<protein>
    <submittedName>
        <fullName evidence="2">Prolyl oligopeptidase family serine peptidase</fullName>
    </submittedName>
</protein>
<dbReference type="Proteomes" id="UP001447857">
    <property type="component" value="Chromosome"/>
</dbReference>
<sequence length="233" mass="27098">MSFKLNFLIFLFIFFGFNTYSQTKTKASYDYLLYLPKDYTKGTKKYPLVIYLHGGSQKGNDLNKLKIYGLPYLVEKGQDFDFIIASPQCPDNKYWSSENWFETLYADLEAKYRIDKSRIYITGISMGGYGAYITALDFPDKFAAVVAFCGGINDSDLTRICNLSKIPIWAFHGTADDKIPISETERIAKGLEFCETKNKFKFTRLENEGHEIQYLYEKNPEIYKWMLEQKKSK</sequence>
<gene>
    <name evidence="2" type="ORF">V6624_07890</name>
</gene>
<organism evidence="2 3">
    <name type="scientific">Flavobacterium ginsenosidimutans</name>
    <dbReference type="NCBI Taxonomy" id="687844"/>
    <lineage>
        <taxon>Bacteria</taxon>
        <taxon>Pseudomonadati</taxon>
        <taxon>Bacteroidota</taxon>
        <taxon>Flavobacteriia</taxon>
        <taxon>Flavobacteriales</taxon>
        <taxon>Flavobacteriaceae</taxon>
        <taxon>Flavobacterium</taxon>
    </lineage>
</organism>
<reference evidence="2 3" key="1">
    <citation type="submission" date="2024-02" db="EMBL/GenBank/DDBJ databases">
        <title>complete genome of Flavobacterium ginsenosidimutans Str. YTB16.</title>
        <authorList>
            <person name="Wang Q."/>
        </authorList>
    </citation>
    <scope>NUCLEOTIDE SEQUENCE [LARGE SCALE GENOMIC DNA]</scope>
    <source>
        <strain evidence="2 3">YTB16</strain>
    </source>
</reference>
<dbReference type="InterPro" id="IPR050955">
    <property type="entry name" value="Plant_Biomass_Hydrol_Est"/>
</dbReference>
<evidence type="ECO:0000256" key="1">
    <source>
        <dbReference type="ARBA" id="ARBA00022729"/>
    </source>
</evidence>
<keyword evidence="3" id="KW-1185">Reference proteome</keyword>
<keyword evidence="1" id="KW-0732">Signal</keyword>
<dbReference type="PANTHER" id="PTHR43037">
    <property type="entry name" value="UNNAMED PRODUCT-RELATED"/>
    <property type="match status" value="1"/>
</dbReference>
<dbReference type="SUPFAM" id="SSF53474">
    <property type="entry name" value="alpha/beta-Hydrolases"/>
    <property type="match status" value="1"/>
</dbReference>
<dbReference type="EMBL" id="CP147988">
    <property type="protein sequence ID" value="WXK51549.1"/>
    <property type="molecule type" value="Genomic_DNA"/>
</dbReference>
<evidence type="ECO:0000313" key="3">
    <source>
        <dbReference type="Proteomes" id="UP001447857"/>
    </source>
</evidence>
<evidence type="ECO:0000313" key="2">
    <source>
        <dbReference type="EMBL" id="WXK51549.1"/>
    </source>
</evidence>
<dbReference type="InterPro" id="IPR000801">
    <property type="entry name" value="Esterase-like"/>
</dbReference>